<evidence type="ECO:0000256" key="4">
    <source>
        <dbReference type="ARBA" id="ARBA00022692"/>
    </source>
</evidence>
<sequence length="517" mass="56377">MVVRLGGLNVSHWSFAEPHGGRGLSAPGDLRRSACTTDRSRQAPWVVRYLTKVAVSDVVVVACAVLAAQWLRFGPGSAGESFGGETGHPVLAVSFLLTVAWLIALRASQSLDRRIVGSGATEYSRVLTACFTVFGGLAIIVLILRLDVSRGYFAIALPLGTLGLLASRWMWRRKLVADRRRGEKLERVLVVGSADSVVHLVKRFGQAPELGFEIIGACLPVSEAATASLNVQEARVPVYGDFDDVILAVSASGATTVAVMSADALGHGAMQDLSWSLQGMEVDMMVAPGVTDVAGPRMMVRPVAGLPLLHIDKPRYEGANRLRKAVVDRVGAFLILLLAAPVLMCVALAIKVDSQGDVFYRATRVGLNNKQFSMWKFRTMVPDADKMRGDLRDKNEAAGVLFKIRDDPRITRVGQTLRRYSLDEIPQLLNVLGGSMSLVGPRPPLPEEVAHYDGRVARRMLVKPGMTGLWQVSGRSDLSWEESVRLDLSYVENWSIMQDLVILWRTFRAVTSKDGAY</sequence>
<name>H5TMF4_GORO1</name>
<dbReference type="PANTHER" id="PTHR30576">
    <property type="entry name" value="COLANIC BIOSYNTHESIS UDP-GLUCOSE LIPID CARRIER TRANSFERASE"/>
    <property type="match status" value="1"/>
</dbReference>
<evidence type="ECO:0000256" key="5">
    <source>
        <dbReference type="ARBA" id="ARBA00022989"/>
    </source>
</evidence>
<gene>
    <name evidence="9" type="ORF">GOOTI_117_00060</name>
</gene>
<accession>H5TMF4</accession>
<dbReference type="EMBL" id="BAFB01000117">
    <property type="protein sequence ID" value="GAB34662.1"/>
    <property type="molecule type" value="Genomic_DNA"/>
</dbReference>
<keyword evidence="6 7" id="KW-0472">Membrane</keyword>
<keyword evidence="3" id="KW-0808">Transferase</keyword>
<feature type="transmembrane region" description="Helical" evidence="7">
    <location>
        <begin position="86"/>
        <end position="105"/>
    </location>
</feature>
<feature type="transmembrane region" description="Helical" evidence="7">
    <location>
        <begin position="152"/>
        <end position="171"/>
    </location>
</feature>
<comment type="caution">
    <text evidence="9">The sequence shown here is derived from an EMBL/GenBank/DDBJ whole genome shotgun (WGS) entry which is preliminary data.</text>
</comment>
<evidence type="ECO:0000313" key="10">
    <source>
        <dbReference type="Proteomes" id="UP000005038"/>
    </source>
</evidence>
<dbReference type="InterPro" id="IPR017475">
    <property type="entry name" value="EPS_sugar_tfrase"/>
</dbReference>
<evidence type="ECO:0000256" key="2">
    <source>
        <dbReference type="ARBA" id="ARBA00006464"/>
    </source>
</evidence>
<dbReference type="Pfam" id="PF02397">
    <property type="entry name" value="Bac_transf"/>
    <property type="match status" value="1"/>
</dbReference>
<keyword evidence="4 7" id="KW-0812">Transmembrane</keyword>
<feature type="transmembrane region" description="Helical" evidence="7">
    <location>
        <begin position="49"/>
        <end position="71"/>
    </location>
</feature>
<comment type="similarity">
    <text evidence="2">Belongs to the bacterial sugar transferase family.</text>
</comment>
<evidence type="ECO:0000313" key="9">
    <source>
        <dbReference type="EMBL" id="GAB34662.1"/>
    </source>
</evidence>
<comment type="subcellular location">
    <subcellularLocation>
        <location evidence="1">Membrane</location>
        <topology evidence="1">Multi-pass membrane protein</topology>
    </subcellularLocation>
</comment>
<feature type="transmembrane region" description="Helical" evidence="7">
    <location>
        <begin position="330"/>
        <end position="350"/>
    </location>
</feature>
<proteinExistence type="inferred from homology"/>
<dbReference type="Proteomes" id="UP000005038">
    <property type="component" value="Unassembled WGS sequence"/>
</dbReference>
<evidence type="ECO:0000256" key="3">
    <source>
        <dbReference type="ARBA" id="ARBA00022679"/>
    </source>
</evidence>
<reference evidence="9" key="1">
    <citation type="submission" date="2012-02" db="EMBL/GenBank/DDBJ databases">
        <title>Whole genome shotgun sequence of Gordonia otitidis NBRC 100426.</title>
        <authorList>
            <person name="Yoshida I."/>
            <person name="Hosoyama A."/>
            <person name="Tsuchikane K."/>
            <person name="Katsumata H."/>
            <person name="Yamazaki S."/>
            <person name="Fujita N."/>
        </authorList>
    </citation>
    <scope>NUCLEOTIDE SEQUENCE [LARGE SCALE GENOMIC DNA]</scope>
    <source>
        <strain evidence="9">NBRC 100426</strain>
    </source>
</reference>
<feature type="domain" description="Bacterial sugar transferase" evidence="8">
    <location>
        <begin position="324"/>
        <end position="511"/>
    </location>
</feature>
<evidence type="ECO:0000259" key="8">
    <source>
        <dbReference type="Pfam" id="PF02397"/>
    </source>
</evidence>
<dbReference type="NCBIfam" id="TIGR03025">
    <property type="entry name" value="EPS_sugtrans"/>
    <property type="match status" value="1"/>
</dbReference>
<keyword evidence="5 7" id="KW-1133">Transmembrane helix</keyword>
<dbReference type="GO" id="GO:0016780">
    <property type="term" value="F:phosphotransferase activity, for other substituted phosphate groups"/>
    <property type="evidence" value="ECO:0007669"/>
    <property type="project" value="TreeGrafter"/>
</dbReference>
<evidence type="ECO:0000256" key="6">
    <source>
        <dbReference type="ARBA" id="ARBA00023136"/>
    </source>
</evidence>
<evidence type="ECO:0000256" key="7">
    <source>
        <dbReference type="SAM" id="Phobius"/>
    </source>
</evidence>
<keyword evidence="10" id="KW-1185">Reference proteome</keyword>
<dbReference type="AlphaFoldDB" id="H5TMF4"/>
<feature type="transmembrane region" description="Helical" evidence="7">
    <location>
        <begin position="126"/>
        <end position="146"/>
    </location>
</feature>
<evidence type="ECO:0000256" key="1">
    <source>
        <dbReference type="ARBA" id="ARBA00004141"/>
    </source>
</evidence>
<dbReference type="Pfam" id="PF13727">
    <property type="entry name" value="CoA_binding_3"/>
    <property type="match status" value="1"/>
</dbReference>
<protein>
    <submittedName>
        <fullName evidence="9">Glycosyltransferase</fullName>
    </submittedName>
</protein>
<dbReference type="PANTHER" id="PTHR30576:SF10">
    <property type="entry name" value="SLL5057 PROTEIN"/>
    <property type="match status" value="1"/>
</dbReference>
<dbReference type="InterPro" id="IPR003362">
    <property type="entry name" value="Bact_transf"/>
</dbReference>
<dbReference type="GO" id="GO:0016020">
    <property type="term" value="C:membrane"/>
    <property type="evidence" value="ECO:0007669"/>
    <property type="project" value="UniProtKB-SubCell"/>
</dbReference>
<organism evidence="9 10">
    <name type="scientific">Gordonia otitidis (strain DSM 44809 / CCUG 52243 / JCM 12355 / NBRC 100426 / IFM 10032)</name>
    <dbReference type="NCBI Taxonomy" id="1108044"/>
    <lineage>
        <taxon>Bacteria</taxon>
        <taxon>Bacillati</taxon>
        <taxon>Actinomycetota</taxon>
        <taxon>Actinomycetes</taxon>
        <taxon>Mycobacteriales</taxon>
        <taxon>Gordoniaceae</taxon>
        <taxon>Gordonia</taxon>
    </lineage>
</organism>
<dbReference type="STRING" id="1108044.GOOTI_117_00060"/>